<dbReference type="AlphaFoldDB" id="A0A8E2AK16"/>
<feature type="compositionally biased region" description="Basic and acidic residues" evidence="1">
    <location>
        <begin position="239"/>
        <end position="254"/>
    </location>
</feature>
<keyword evidence="3" id="KW-1185">Reference proteome</keyword>
<evidence type="ECO:0000256" key="1">
    <source>
        <dbReference type="SAM" id="MobiDB-lite"/>
    </source>
</evidence>
<dbReference type="EMBL" id="KV722554">
    <property type="protein sequence ID" value="OCH85941.1"/>
    <property type="molecule type" value="Genomic_DNA"/>
</dbReference>
<gene>
    <name evidence="2" type="ORF">OBBRIDRAFT_762176</name>
</gene>
<dbReference type="Proteomes" id="UP000250043">
    <property type="component" value="Unassembled WGS sequence"/>
</dbReference>
<feature type="compositionally biased region" description="Polar residues" evidence="1">
    <location>
        <begin position="287"/>
        <end position="299"/>
    </location>
</feature>
<protein>
    <submittedName>
        <fullName evidence="2">Uncharacterized protein</fullName>
    </submittedName>
</protein>
<feature type="region of interest" description="Disordered" evidence="1">
    <location>
        <begin position="52"/>
        <end position="72"/>
    </location>
</feature>
<evidence type="ECO:0000313" key="3">
    <source>
        <dbReference type="Proteomes" id="UP000250043"/>
    </source>
</evidence>
<proteinExistence type="predicted"/>
<feature type="compositionally biased region" description="Basic and acidic residues" evidence="1">
    <location>
        <begin position="277"/>
        <end position="286"/>
    </location>
</feature>
<organism evidence="2 3">
    <name type="scientific">Obba rivulosa</name>
    <dbReference type="NCBI Taxonomy" id="1052685"/>
    <lineage>
        <taxon>Eukaryota</taxon>
        <taxon>Fungi</taxon>
        <taxon>Dikarya</taxon>
        <taxon>Basidiomycota</taxon>
        <taxon>Agaricomycotina</taxon>
        <taxon>Agaricomycetes</taxon>
        <taxon>Polyporales</taxon>
        <taxon>Gelatoporiaceae</taxon>
        <taxon>Obba</taxon>
    </lineage>
</organism>
<feature type="non-terminal residue" evidence="2">
    <location>
        <position position="345"/>
    </location>
</feature>
<dbReference type="OrthoDB" id="3596986at2759"/>
<reference evidence="2 3" key="1">
    <citation type="submission" date="2016-07" db="EMBL/GenBank/DDBJ databases">
        <title>Draft genome of the white-rot fungus Obba rivulosa 3A-2.</title>
        <authorList>
            <consortium name="DOE Joint Genome Institute"/>
            <person name="Miettinen O."/>
            <person name="Riley R."/>
            <person name="Acob R."/>
            <person name="Barry K."/>
            <person name="Cullen D."/>
            <person name="De Vries R."/>
            <person name="Hainaut M."/>
            <person name="Hatakka A."/>
            <person name="Henrissat B."/>
            <person name="Hilden K."/>
            <person name="Kuo R."/>
            <person name="Labutti K."/>
            <person name="Lipzen A."/>
            <person name="Makela M.R."/>
            <person name="Sandor L."/>
            <person name="Spatafora J.W."/>
            <person name="Grigoriev I.V."/>
            <person name="Hibbett D.S."/>
        </authorList>
    </citation>
    <scope>NUCLEOTIDE SEQUENCE [LARGE SCALE GENOMIC DNA]</scope>
    <source>
        <strain evidence="2 3">3A-2</strain>
    </source>
</reference>
<feature type="region of interest" description="Disordered" evidence="1">
    <location>
        <begin position="190"/>
        <end position="221"/>
    </location>
</feature>
<accession>A0A8E2AK16</accession>
<feature type="region of interest" description="Disordered" evidence="1">
    <location>
        <begin position="277"/>
        <end position="309"/>
    </location>
</feature>
<sequence>RRVYTDDSDLFLCVLHAGWVSWSGAQRAREAGRDLRVEVRVTREARFVGGPGARYVKRGGPDDDGGAEDDGRSLLSAGWGNAHDGAGIEILTAEFVEPGTARSLGLRNRAQRLQEYAARLHALSPETAPPKKRRRLLSNPLLEFAELAIRSEHEREDAERATAKTVTFGGDKEWSEPWFKYHPCALQDALSPQHTSKSSSSSRKRPRSDPTFGSADNPEPDKLRAIIVETASEKFLISSDDRPPPSLPEDKENVADEAAAATAAAVSRRFTIALLEPGKEAERSADDPTQLSDAATPSKASRVLQRDIHPEDLQCTEHGITVLSSDIENGLRKGWKIAARRWKWA</sequence>
<feature type="region of interest" description="Disordered" evidence="1">
    <location>
        <begin position="234"/>
        <end position="254"/>
    </location>
</feature>
<name>A0A8E2AK16_9APHY</name>
<evidence type="ECO:0000313" key="2">
    <source>
        <dbReference type="EMBL" id="OCH85941.1"/>
    </source>
</evidence>